<organism evidence="4 5">
    <name type="scientific">Desulfosalsimonas propionicica</name>
    <dbReference type="NCBI Taxonomy" id="332175"/>
    <lineage>
        <taxon>Bacteria</taxon>
        <taxon>Pseudomonadati</taxon>
        <taxon>Thermodesulfobacteriota</taxon>
        <taxon>Desulfobacteria</taxon>
        <taxon>Desulfobacterales</taxon>
        <taxon>Desulfosalsimonadaceae</taxon>
        <taxon>Desulfosalsimonas</taxon>
    </lineage>
</organism>
<dbReference type="PANTHER" id="PTHR16099">
    <property type="entry name" value="8-OXO-DGTP DIPHOSPHATES NUDT15"/>
    <property type="match status" value="1"/>
</dbReference>
<evidence type="ECO:0000256" key="1">
    <source>
        <dbReference type="ARBA" id="ARBA00022801"/>
    </source>
</evidence>
<proteinExistence type="inferred from homology"/>
<dbReference type="PRINTS" id="PR00502">
    <property type="entry name" value="NUDIXFAMILY"/>
</dbReference>
<dbReference type="InterPro" id="IPR000086">
    <property type="entry name" value="NUDIX_hydrolase_dom"/>
</dbReference>
<dbReference type="AlphaFoldDB" id="A0A7W0HJN3"/>
<dbReference type="EC" id="3.6.1.55" evidence="4"/>
<dbReference type="FunFam" id="3.90.79.10:FF:000060">
    <property type="entry name" value="Nudix hydrolase 1"/>
    <property type="match status" value="1"/>
</dbReference>
<dbReference type="Gene3D" id="3.90.79.10">
    <property type="entry name" value="Nucleoside Triphosphate Pyrophosphohydrolase"/>
    <property type="match status" value="1"/>
</dbReference>
<evidence type="ECO:0000256" key="2">
    <source>
        <dbReference type="RuleBase" id="RU003476"/>
    </source>
</evidence>
<dbReference type="InterPro" id="IPR020084">
    <property type="entry name" value="NUDIX_hydrolase_CS"/>
</dbReference>
<dbReference type="SUPFAM" id="SSF55811">
    <property type="entry name" value="Nudix"/>
    <property type="match status" value="1"/>
</dbReference>
<dbReference type="InterPro" id="IPR020476">
    <property type="entry name" value="Nudix_hydrolase"/>
</dbReference>
<dbReference type="Proteomes" id="UP000525298">
    <property type="component" value="Unassembled WGS sequence"/>
</dbReference>
<dbReference type="Pfam" id="PF00293">
    <property type="entry name" value="NUDIX"/>
    <property type="match status" value="1"/>
</dbReference>
<keyword evidence="5" id="KW-1185">Reference proteome</keyword>
<dbReference type="EMBL" id="JACDUS010000001">
    <property type="protein sequence ID" value="MBA2880236.1"/>
    <property type="molecule type" value="Genomic_DNA"/>
</dbReference>
<reference evidence="4 5" key="1">
    <citation type="submission" date="2020-07" db="EMBL/GenBank/DDBJ databases">
        <title>Genomic Encyclopedia of Type Strains, Phase IV (KMG-IV): sequencing the most valuable type-strain genomes for metagenomic binning, comparative biology and taxonomic classification.</title>
        <authorList>
            <person name="Goeker M."/>
        </authorList>
    </citation>
    <scope>NUCLEOTIDE SEQUENCE [LARGE SCALE GENOMIC DNA]</scope>
    <source>
        <strain evidence="4 5">DSM 17721</strain>
    </source>
</reference>
<dbReference type="CDD" id="cd04678">
    <property type="entry name" value="NUDIX_MTH2_Nudt15"/>
    <property type="match status" value="1"/>
</dbReference>
<dbReference type="PROSITE" id="PS00893">
    <property type="entry name" value="NUDIX_BOX"/>
    <property type="match status" value="1"/>
</dbReference>
<feature type="domain" description="Nudix hydrolase" evidence="3">
    <location>
        <begin position="5"/>
        <end position="133"/>
    </location>
</feature>
<evidence type="ECO:0000313" key="5">
    <source>
        <dbReference type="Proteomes" id="UP000525298"/>
    </source>
</evidence>
<sequence length="141" mass="15288">MKPNMPMVGVGVIVLRNGLVLLGRRRGAHGAGTWALPGGHLEYGETVEACAAREVKEETGLDIHSITRGPYTSDVFPEAGKHYVTLFVTARSGSGEAQICEPARCAAWQWFDWSDLPEPLFPPLASLLETGFVPHQGEFLS</sequence>
<dbReference type="PANTHER" id="PTHR16099:SF5">
    <property type="entry name" value="NUCLEOTIDE TRIPHOSPHATE DIPHOSPHATASE NUDT15"/>
    <property type="match status" value="1"/>
</dbReference>
<name>A0A7W0HJN3_9BACT</name>
<gene>
    <name evidence="4" type="ORF">HNR65_000543</name>
</gene>
<protein>
    <submittedName>
        <fullName evidence="4">8-oxo-dGTP diphosphatase</fullName>
        <ecNumber evidence="4">3.6.1.55</ecNumber>
    </submittedName>
</protein>
<dbReference type="RefSeq" id="WP_220128258.1">
    <property type="nucleotide sequence ID" value="NZ_JACDUS010000001.1"/>
</dbReference>
<keyword evidence="1 2" id="KW-0378">Hydrolase</keyword>
<dbReference type="PROSITE" id="PS51462">
    <property type="entry name" value="NUDIX"/>
    <property type="match status" value="1"/>
</dbReference>
<evidence type="ECO:0000313" key="4">
    <source>
        <dbReference type="EMBL" id="MBA2880236.1"/>
    </source>
</evidence>
<comment type="similarity">
    <text evidence="2">Belongs to the Nudix hydrolase family.</text>
</comment>
<accession>A0A7W0HJN3</accession>
<comment type="caution">
    <text evidence="4">The sequence shown here is derived from an EMBL/GenBank/DDBJ whole genome shotgun (WGS) entry which is preliminary data.</text>
</comment>
<dbReference type="InterPro" id="IPR015797">
    <property type="entry name" value="NUDIX_hydrolase-like_dom_sf"/>
</dbReference>
<dbReference type="GO" id="GO:0035539">
    <property type="term" value="F:8-oxo-7,8-dihydrodeoxyguanosine triphosphate pyrophosphatase activity"/>
    <property type="evidence" value="ECO:0007669"/>
    <property type="project" value="UniProtKB-EC"/>
</dbReference>
<evidence type="ECO:0000259" key="3">
    <source>
        <dbReference type="PROSITE" id="PS51462"/>
    </source>
</evidence>